<evidence type="ECO:0000313" key="2">
    <source>
        <dbReference type="EMBL" id="OGE64731.1"/>
    </source>
</evidence>
<evidence type="ECO:0000313" key="3">
    <source>
        <dbReference type="Proteomes" id="UP000183317"/>
    </source>
</evidence>
<sequence>MDNTFLTKLFLSFIVGGFWVTFTTIIAGRYGSKIGGWIGGLPTTTLIALLFIGITQSPKAAVDATNVIPQIIGFAGIMMVVFSYLINRGFFIAFSLAILSWFILTGIVFSLKIENFNISLIISLLSLLFSYYFLEKKQKIFSVTKQKINYTSSQILIRAGFAGLVIASAVSAARFGGPILGGIFSAFPAFFISTLFIVYFSHGIEFTKAIIKSLTLSGLFNVLIYVIAVRYFYPSFGLFWGTLIAYGITIMSVALSYKLFSKRIS</sequence>
<keyword evidence="1" id="KW-0472">Membrane</keyword>
<gene>
    <name evidence="2" type="ORF">A3J13_01800</name>
</gene>
<feature type="transmembrane region" description="Helical" evidence="1">
    <location>
        <begin position="179"/>
        <end position="201"/>
    </location>
</feature>
<feature type="transmembrane region" description="Helical" evidence="1">
    <location>
        <begin position="116"/>
        <end position="134"/>
    </location>
</feature>
<evidence type="ECO:0000256" key="1">
    <source>
        <dbReference type="SAM" id="Phobius"/>
    </source>
</evidence>
<comment type="caution">
    <text evidence="2">The sequence shown here is derived from an EMBL/GenBank/DDBJ whole genome shotgun (WGS) entry which is preliminary data.</text>
</comment>
<feature type="transmembrane region" description="Helical" evidence="1">
    <location>
        <begin position="239"/>
        <end position="260"/>
    </location>
</feature>
<keyword evidence="1" id="KW-0812">Transmembrane</keyword>
<organism evidence="2 3">
    <name type="scientific">Candidatus Daviesbacteria bacterium RIFCSPLOWO2_02_FULL_36_8</name>
    <dbReference type="NCBI Taxonomy" id="1797793"/>
    <lineage>
        <taxon>Bacteria</taxon>
        <taxon>Candidatus Daviesiibacteriota</taxon>
    </lineage>
</organism>
<dbReference type="Proteomes" id="UP000183317">
    <property type="component" value="Unassembled WGS sequence"/>
</dbReference>
<proteinExistence type="predicted"/>
<protein>
    <recommendedName>
        <fullName evidence="4">DUF3147 family protein</fullName>
    </recommendedName>
</protein>
<feature type="transmembrane region" description="Helical" evidence="1">
    <location>
        <begin position="34"/>
        <end position="55"/>
    </location>
</feature>
<feature type="transmembrane region" description="Helical" evidence="1">
    <location>
        <begin position="155"/>
        <end position="173"/>
    </location>
</feature>
<feature type="transmembrane region" description="Helical" evidence="1">
    <location>
        <begin position="213"/>
        <end position="233"/>
    </location>
</feature>
<dbReference type="Pfam" id="PF11345">
    <property type="entry name" value="DUF3147"/>
    <property type="match status" value="1"/>
</dbReference>
<feature type="transmembrane region" description="Helical" evidence="1">
    <location>
        <begin position="91"/>
        <end position="110"/>
    </location>
</feature>
<dbReference type="InterPro" id="IPR021493">
    <property type="entry name" value="DUF3147"/>
</dbReference>
<evidence type="ECO:0008006" key="4">
    <source>
        <dbReference type="Google" id="ProtNLM"/>
    </source>
</evidence>
<accession>A0A1F5MH80</accession>
<feature type="transmembrane region" description="Helical" evidence="1">
    <location>
        <begin position="67"/>
        <end position="86"/>
    </location>
</feature>
<dbReference type="EMBL" id="MFDU01000001">
    <property type="protein sequence ID" value="OGE64731.1"/>
    <property type="molecule type" value="Genomic_DNA"/>
</dbReference>
<name>A0A1F5MH80_9BACT</name>
<keyword evidence="1" id="KW-1133">Transmembrane helix</keyword>
<dbReference type="AlphaFoldDB" id="A0A1F5MH80"/>
<feature type="transmembrane region" description="Helical" evidence="1">
    <location>
        <begin position="6"/>
        <end position="27"/>
    </location>
</feature>
<reference evidence="2 3" key="1">
    <citation type="journal article" date="2016" name="Nat. Commun.">
        <title>Thousands of microbial genomes shed light on interconnected biogeochemical processes in an aquifer system.</title>
        <authorList>
            <person name="Anantharaman K."/>
            <person name="Brown C.T."/>
            <person name="Hug L.A."/>
            <person name="Sharon I."/>
            <person name="Castelle C.J."/>
            <person name="Probst A.J."/>
            <person name="Thomas B.C."/>
            <person name="Singh A."/>
            <person name="Wilkins M.J."/>
            <person name="Karaoz U."/>
            <person name="Brodie E.L."/>
            <person name="Williams K.H."/>
            <person name="Hubbard S.S."/>
            <person name="Banfield J.F."/>
        </authorList>
    </citation>
    <scope>NUCLEOTIDE SEQUENCE [LARGE SCALE GENOMIC DNA]</scope>
</reference>